<dbReference type="Proteomes" id="UP000186039">
    <property type="component" value="Unassembled WGS sequence"/>
</dbReference>
<dbReference type="SUPFAM" id="SSF56091">
    <property type="entry name" value="DNA ligase/mRNA capping enzyme, catalytic domain"/>
    <property type="match status" value="1"/>
</dbReference>
<comment type="cofactor">
    <cofactor evidence="1">
        <name>a divalent metal cation</name>
        <dbReference type="ChEBI" id="CHEBI:60240"/>
    </cofactor>
</comment>
<reference evidence="9 10" key="1">
    <citation type="submission" date="2016-09" db="EMBL/GenBank/DDBJ databases">
        <title>Genomic Taxonomy of the Vibrionaceae.</title>
        <authorList>
            <person name="Gonzalez-Castillo A."/>
            <person name="Gomez-Gil B."/>
            <person name="Enciso-Ibarra K."/>
        </authorList>
    </citation>
    <scope>NUCLEOTIDE SEQUENCE [LARGE SCALE GENOMIC DNA]</scope>
    <source>
        <strain evidence="9 10">CAIM 1902</strain>
    </source>
</reference>
<organism evidence="9 10">
    <name type="scientific">Vibrio panuliri</name>
    <dbReference type="NCBI Taxonomy" id="1381081"/>
    <lineage>
        <taxon>Bacteria</taxon>
        <taxon>Pseudomonadati</taxon>
        <taxon>Pseudomonadota</taxon>
        <taxon>Gammaproteobacteria</taxon>
        <taxon>Vibrionales</taxon>
        <taxon>Vibrionaceae</taxon>
        <taxon>Vibrio</taxon>
    </lineage>
</organism>
<dbReference type="PANTHER" id="PTHR47810">
    <property type="entry name" value="DNA LIGASE"/>
    <property type="match status" value="1"/>
</dbReference>
<keyword evidence="7" id="KW-0732">Signal</keyword>
<evidence type="ECO:0000256" key="4">
    <source>
        <dbReference type="ARBA" id="ARBA00022763"/>
    </source>
</evidence>
<dbReference type="GO" id="GO:0016874">
    <property type="term" value="F:ligase activity"/>
    <property type="evidence" value="ECO:0007669"/>
    <property type="project" value="UniProtKB-KW"/>
</dbReference>
<dbReference type="InterPro" id="IPR050326">
    <property type="entry name" value="NAD_dep_DNA_ligaseB"/>
</dbReference>
<dbReference type="PROSITE" id="PS50160">
    <property type="entry name" value="DNA_LIGASE_A3"/>
    <property type="match status" value="1"/>
</dbReference>
<evidence type="ECO:0000313" key="10">
    <source>
        <dbReference type="Proteomes" id="UP000186039"/>
    </source>
</evidence>
<dbReference type="CDD" id="cd07896">
    <property type="entry name" value="Adenylation_kDNA_ligase_like"/>
    <property type="match status" value="1"/>
</dbReference>
<dbReference type="NCBIfam" id="NF006592">
    <property type="entry name" value="PRK09125.1"/>
    <property type="match status" value="1"/>
</dbReference>
<keyword evidence="5" id="KW-0234">DNA repair</keyword>
<evidence type="ECO:0000256" key="5">
    <source>
        <dbReference type="ARBA" id="ARBA00023204"/>
    </source>
</evidence>
<dbReference type="InterPro" id="IPR012340">
    <property type="entry name" value="NA-bd_OB-fold"/>
</dbReference>
<dbReference type="RefSeq" id="WP_075715766.1">
    <property type="nucleotide sequence ID" value="NZ_AP019654.1"/>
</dbReference>
<feature type="domain" description="ATP-dependent DNA ligase family profile" evidence="8">
    <location>
        <begin position="135"/>
        <end position="234"/>
    </location>
</feature>
<evidence type="ECO:0000259" key="8">
    <source>
        <dbReference type="PROSITE" id="PS50160"/>
    </source>
</evidence>
<protein>
    <submittedName>
        <fullName evidence="9">DNA ligase</fullName>
    </submittedName>
</protein>
<name>A0ABX3FD20_9VIBR</name>
<evidence type="ECO:0000256" key="6">
    <source>
        <dbReference type="ARBA" id="ARBA00034003"/>
    </source>
</evidence>
<comment type="caution">
    <text evidence="9">The sequence shown here is derived from an EMBL/GenBank/DDBJ whole genome shotgun (WGS) entry which is preliminary data.</text>
</comment>
<keyword evidence="3" id="KW-0235">DNA replication</keyword>
<comment type="catalytic activity">
    <reaction evidence="6">
        <text>ATP + (deoxyribonucleotide)n-3'-hydroxyl + 5'-phospho-(deoxyribonucleotide)m = (deoxyribonucleotide)n+m + AMP + diphosphate.</text>
        <dbReference type="EC" id="6.5.1.1"/>
    </reaction>
</comment>
<dbReference type="EMBL" id="MJMH01000195">
    <property type="protein sequence ID" value="OLQ87831.1"/>
    <property type="molecule type" value="Genomic_DNA"/>
</dbReference>
<feature type="signal peptide" evidence="7">
    <location>
        <begin position="1"/>
        <end position="20"/>
    </location>
</feature>
<dbReference type="InterPro" id="IPR029319">
    <property type="entry name" value="DNA_ligase_OB"/>
</dbReference>
<dbReference type="Gene3D" id="3.30.1490.70">
    <property type="match status" value="1"/>
</dbReference>
<gene>
    <name evidence="9" type="ORF">BIY20_02310</name>
</gene>
<feature type="chain" id="PRO_5045186009" evidence="7">
    <location>
        <begin position="21"/>
        <end position="283"/>
    </location>
</feature>
<dbReference type="SUPFAM" id="SSF50249">
    <property type="entry name" value="Nucleic acid-binding proteins"/>
    <property type="match status" value="1"/>
</dbReference>
<evidence type="ECO:0000256" key="1">
    <source>
        <dbReference type="ARBA" id="ARBA00001968"/>
    </source>
</evidence>
<dbReference type="InterPro" id="IPR012310">
    <property type="entry name" value="DNA_ligase_ATP-dep_cent"/>
</dbReference>
<proteinExistence type="predicted"/>
<keyword evidence="10" id="KW-1185">Reference proteome</keyword>
<keyword evidence="4" id="KW-0227">DNA damage</keyword>
<dbReference type="CDD" id="cd08041">
    <property type="entry name" value="OBF_kDNA_ligase_like"/>
    <property type="match status" value="1"/>
</dbReference>
<dbReference type="PROSITE" id="PS00333">
    <property type="entry name" value="DNA_LIGASE_A2"/>
    <property type="match status" value="1"/>
</dbReference>
<accession>A0ABX3FD20</accession>
<dbReference type="InterPro" id="IPR016059">
    <property type="entry name" value="DNA_ligase_ATP-dep_CS"/>
</dbReference>
<evidence type="ECO:0000256" key="3">
    <source>
        <dbReference type="ARBA" id="ARBA00022705"/>
    </source>
</evidence>
<keyword evidence="2 9" id="KW-0436">Ligase</keyword>
<dbReference type="Gene3D" id="2.40.50.140">
    <property type="entry name" value="Nucleic acid-binding proteins"/>
    <property type="match status" value="1"/>
</dbReference>
<evidence type="ECO:0000256" key="7">
    <source>
        <dbReference type="SAM" id="SignalP"/>
    </source>
</evidence>
<dbReference type="Gene3D" id="3.30.470.30">
    <property type="entry name" value="DNA ligase/mRNA capping enzyme"/>
    <property type="match status" value="1"/>
</dbReference>
<sequence>MQLKLTTIAVSLMLAGQSSADTTAMTQALPQVVLADIYQQGVDITDYWQSEKLDGIRAIWDGRQLLTRKGRTIYAPDWFVAALPTFPVEGELWAGRGNFSLVQQTVLDHQPTDSAWRSIDFMLFDLPHSAGDYVKRYANLVYLVEQLNQPHIKYVEHQPIPSEHDLIDYLDHVDEKRGEGIMLRKTSSRYQAGRSSDLLKLKRYLDDEATVIGYKVGGGKYKGMLGSLLVRWKDGKEFYIGTGFTDQQRMQPPPIGSLITFRYNGLTSGDLPRFARFVRLKVE</sequence>
<dbReference type="Pfam" id="PF14743">
    <property type="entry name" value="DNA_ligase_OB_2"/>
    <property type="match status" value="1"/>
</dbReference>
<evidence type="ECO:0000256" key="2">
    <source>
        <dbReference type="ARBA" id="ARBA00022598"/>
    </source>
</evidence>
<dbReference type="Pfam" id="PF01068">
    <property type="entry name" value="DNA_ligase_A_M"/>
    <property type="match status" value="1"/>
</dbReference>
<dbReference type="PANTHER" id="PTHR47810:SF1">
    <property type="entry name" value="DNA LIGASE B"/>
    <property type="match status" value="1"/>
</dbReference>
<evidence type="ECO:0000313" key="9">
    <source>
        <dbReference type="EMBL" id="OLQ87831.1"/>
    </source>
</evidence>